<keyword evidence="5 9" id="KW-0297">G-protein coupled receptor</keyword>
<evidence type="ECO:0000256" key="5">
    <source>
        <dbReference type="ARBA" id="ARBA00023040"/>
    </source>
</evidence>
<dbReference type="InterPro" id="IPR050569">
    <property type="entry name" value="TAAR"/>
</dbReference>
<dbReference type="STRING" id="283909.R7TCV0"/>
<reference evidence="13" key="3">
    <citation type="submission" date="2015-06" db="UniProtKB">
        <authorList>
            <consortium name="EnsemblMetazoa"/>
        </authorList>
    </citation>
    <scope>IDENTIFICATION</scope>
</reference>
<evidence type="ECO:0000256" key="7">
    <source>
        <dbReference type="ARBA" id="ARBA00023170"/>
    </source>
</evidence>
<dbReference type="InterPro" id="IPR000276">
    <property type="entry name" value="GPCR_Rhodpsn"/>
</dbReference>
<dbReference type="OMA" id="GCVIEGF"/>
<dbReference type="OrthoDB" id="6286925at2759"/>
<keyword evidence="6 10" id="KW-0472">Membrane</keyword>
<name>R7TCV0_CAPTE</name>
<dbReference type="AlphaFoldDB" id="R7TCV0"/>
<dbReference type="PANTHER" id="PTHR24249:SF411">
    <property type="entry name" value="G-PROTEIN COUPLED RECEPTORS FAMILY 1 PROFILE DOMAIN-CONTAINING PROTEIN"/>
    <property type="match status" value="1"/>
</dbReference>
<comment type="similarity">
    <text evidence="9">Belongs to the G-protein coupled receptor 1 family.</text>
</comment>
<dbReference type="PROSITE" id="PS00237">
    <property type="entry name" value="G_PROTEIN_RECEP_F1_1"/>
    <property type="match status" value="1"/>
</dbReference>
<feature type="domain" description="G-protein coupled receptors family 1 profile" evidence="11">
    <location>
        <begin position="22"/>
        <end position="280"/>
    </location>
</feature>
<feature type="transmembrane region" description="Helical" evidence="10">
    <location>
        <begin position="225"/>
        <end position="248"/>
    </location>
</feature>
<keyword evidence="2" id="KW-1003">Cell membrane</keyword>
<keyword evidence="14" id="KW-1185">Reference proteome</keyword>
<sequence length="299" mass="33937">MKPWFPAIIFTTEVIASVNIFGNLLTVIAFVKTDTLQTPTNLLICNQGFLDCLLSIDAQPFVWLSYTAWGVKQALNNKWLCLFSMFSSRITIVASIMALMLLSVERSVAIFCPFRYYTLVNDANVRKAIITSWLLSLIVNVPPLFGWNTWRPGTLCFVQYIYPTAYNVSVYTLFCFSCLILTALMNIGIAVVAFKKSRSVNPGTIANPEANITVNSGSFKITKMLLKVVGVFYLCWMPYLILTIYYIYSATATMPTWFQVTHKFSKCMLGLNSVFNPLIYAYGNPQFKMAFERLLRMNQ</sequence>
<dbReference type="Pfam" id="PF00001">
    <property type="entry name" value="7tm_1"/>
    <property type="match status" value="1"/>
</dbReference>
<dbReference type="Gene3D" id="1.20.1070.10">
    <property type="entry name" value="Rhodopsin 7-helix transmembrane proteins"/>
    <property type="match status" value="1"/>
</dbReference>
<gene>
    <name evidence="12" type="ORF">CAPTEDRAFT_112416</name>
</gene>
<feature type="transmembrane region" description="Helical" evidence="10">
    <location>
        <begin position="170"/>
        <end position="194"/>
    </location>
</feature>
<feature type="transmembrane region" description="Helical" evidence="10">
    <location>
        <begin position="7"/>
        <end position="31"/>
    </location>
</feature>
<evidence type="ECO:0000313" key="12">
    <source>
        <dbReference type="EMBL" id="ELT91559.1"/>
    </source>
</evidence>
<accession>R7TCV0</accession>
<proteinExistence type="inferred from homology"/>
<dbReference type="EnsemblMetazoa" id="CapteT112416">
    <property type="protein sequence ID" value="CapteP112416"/>
    <property type="gene ID" value="CapteG112416"/>
</dbReference>
<dbReference type="PRINTS" id="PR00237">
    <property type="entry name" value="GPCRRHODOPSN"/>
</dbReference>
<dbReference type="SUPFAM" id="SSF81321">
    <property type="entry name" value="Family A G protein-coupled receptor-like"/>
    <property type="match status" value="1"/>
</dbReference>
<keyword evidence="7 9" id="KW-0675">Receptor</keyword>
<feature type="transmembrane region" description="Helical" evidence="10">
    <location>
        <begin position="128"/>
        <end position="150"/>
    </location>
</feature>
<evidence type="ECO:0000256" key="4">
    <source>
        <dbReference type="ARBA" id="ARBA00022989"/>
    </source>
</evidence>
<evidence type="ECO:0000256" key="6">
    <source>
        <dbReference type="ARBA" id="ARBA00023136"/>
    </source>
</evidence>
<dbReference type="CDD" id="cd00637">
    <property type="entry name" value="7tm_classA_rhodopsin-like"/>
    <property type="match status" value="1"/>
</dbReference>
<evidence type="ECO:0000256" key="9">
    <source>
        <dbReference type="RuleBase" id="RU000688"/>
    </source>
</evidence>
<dbReference type="PANTHER" id="PTHR24249">
    <property type="entry name" value="HISTAMINE RECEPTOR-RELATED G-PROTEIN COUPLED RECEPTOR"/>
    <property type="match status" value="1"/>
</dbReference>
<organism evidence="12">
    <name type="scientific">Capitella teleta</name>
    <name type="common">Polychaete worm</name>
    <dbReference type="NCBI Taxonomy" id="283909"/>
    <lineage>
        <taxon>Eukaryota</taxon>
        <taxon>Metazoa</taxon>
        <taxon>Spiralia</taxon>
        <taxon>Lophotrochozoa</taxon>
        <taxon>Annelida</taxon>
        <taxon>Polychaeta</taxon>
        <taxon>Sedentaria</taxon>
        <taxon>Scolecida</taxon>
        <taxon>Capitellidae</taxon>
        <taxon>Capitella</taxon>
    </lineage>
</organism>
<evidence type="ECO:0000313" key="14">
    <source>
        <dbReference type="Proteomes" id="UP000014760"/>
    </source>
</evidence>
<dbReference type="EMBL" id="AMQN01013736">
    <property type="status" value="NOT_ANNOTATED_CDS"/>
    <property type="molecule type" value="Genomic_DNA"/>
</dbReference>
<dbReference type="Proteomes" id="UP000014760">
    <property type="component" value="Unassembled WGS sequence"/>
</dbReference>
<keyword evidence="8 9" id="KW-0807">Transducer</keyword>
<evidence type="ECO:0000256" key="8">
    <source>
        <dbReference type="ARBA" id="ARBA00023224"/>
    </source>
</evidence>
<reference evidence="14" key="1">
    <citation type="submission" date="2012-12" db="EMBL/GenBank/DDBJ databases">
        <authorList>
            <person name="Hellsten U."/>
            <person name="Grimwood J."/>
            <person name="Chapman J.A."/>
            <person name="Shapiro H."/>
            <person name="Aerts A."/>
            <person name="Otillar R.P."/>
            <person name="Terry A.Y."/>
            <person name="Boore J.L."/>
            <person name="Simakov O."/>
            <person name="Marletaz F."/>
            <person name="Cho S.-J."/>
            <person name="Edsinger-Gonzales E."/>
            <person name="Havlak P."/>
            <person name="Kuo D.-H."/>
            <person name="Larsson T."/>
            <person name="Lv J."/>
            <person name="Arendt D."/>
            <person name="Savage R."/>
            <person name="Osoegawa K."/>
            <person name="de Jong P."/>
            <person name="Lindberg D.R."/>
            <person name="Seaver E.C."/>
            <person name="Weisblat D.A."/>
            <person name="Putnam N.H."/>
            <person name="Grigoriev I.V."/>
            <person name="Rokhsar D.S."/>
        </authorList>
    </citation>
    <scope>NUCLEOTIDE SEQUENCE</scope>
    <source>
        <strain evidence="14">I ESC-2004</strain>
    </source>
</reference>
<dbReference type="PROSITE" id="PS50262">
    <property type="entry name" value="G_PROTEIN_RECEP_F1_2"/>
    <property type="match status" value="1"/>
</dbReference>
<evidence type="ECO:0000313" key="13">
    <source>
        <dbReference type="EnsemblMetazoa" id="CapteP112416"/>
    </source>
</evidence>
<dbReference type="EMBL" id="KB310442">
    <property type="protein sequence ID" value="ELT91559.1"/>
    <property type="molecule type" value="Genomic_DNA"/>
</dbReference>
<evidence type="ECO:0000256" key="3">
    <source>
        <dbReference type="ARBA" id="ARBA00022692"/>
    </source>
</evidence>
<feature type="transmembrane region" description="Helical" evidence="10">
    <location>
        <begin position="92"/>
        <end position="116"/>
    </location>
</feature>
<evidence type="ECO:0000256" key="2">
    <source>
        <dbReference type="ARBA" id="ARBA00022475"/>
    </source>
</evidence>
<protein>
    <recommendedName>
        <fullName evidence="11">G-protein coupled receptors family 1 profile domain-containing protein</fullName>
    </recommendedName>
</protein>
<dbReference type="InterPro" id="IPR017452">
    <property type="entry name" value="GPCR_Rhodpsn_7TM"/>
</dbReference>
<comment type="subcellular location">
    <subcellularLocation>
        <location evidence="1">Cell membrane</location>
        <topology evidence="1">Multi-pass membrane protein</topology>
    </subcellularLocation>
</comment>
<dbReference type="GO" id="GO:0004930">
    <property type="term" value="F:G protein-coupled receptor activity"/>
    <property type="evidence" value="ECO:0007669"/>
    <property type="project" value="UniProtKB-KW"/>
</dbReference>
<keyword evidence="3 9" id="KW-0812">Transmembrane</keyword>
<dbReference type="GO" id="GO:0005886">
    <property type="term" value="C:plasma membrane"/>
    <property type="evidence" value="ECO:0007669"/>
    <property type="project" value="UniProtKB-SubCell"/>
</dbReference>
<reference evidence="12 14" key="2">
    <citation type="journal article" date="2013" name="Nature">
        <title>Insights into bilaterian evolution from three spiralian genomes.</title>
        <authorList>
            <person name="Simakov O."/>
            <person name="Marletaz F."/>
            <person name="Cho S.J."/>
            <person name="Edsinger-Gonzales E."/>
            <person name="Havlak P."/>
            <person name="Hellsten U."/>
            <person name="Kuo D.H."/>
            <person name="Larsson T."/>
            <person name="Lv J."/>
            <person name="Arendt D."/>
            <person name="Savage R."/>
            <person name="Osoegawa K."/>
            <person name="de Jong P."/>
            <person name="Grimwood J."/>
            <person name="Chapman J.A."/>
            <person name="Shapiro H."/>
            <person name="Aerts A."/>
            <person name="Otillar R.P."/>
            <person name="Terry A.Y."/>
            <person name="Boore J.L."/>
            <person name="Grigoriev I.V."/>
            <person name="Lindberg D.R."/>
            <person name="Seaver E.C."/>
            <person name="Weisblat D.A."/>
            <person name="Putnam N.H."/>
            <person name="Rokhsar D.S."/>
        </authorList>
    </citation>
    <scope>NUCLEOTIDE SEQUENCE</scope>
    <source>
        <strain evidence="12 14">I ESC-2004</strain>
    </source>
</reference>
<dbReference type="HOGENOM" id="CLU_009579_11_5_1"/>
<evidence type="ECO:0000259" key="11">
    <source>
        <dbReference type="PROSITE" id="PS50262"/>
    </source>
</evidence>
<keyword evidence="4 10" id="KW-1133">Transmembrane helix</keyword>
<evidence type="ECO:0000256" key="10">
    <source>
        <dbReference type="SAM" id="Phobius"/>
    </source>
</evidence>
<evidence type="ECO:0000256" key="1">
    <source>
        <dbReference type="ARBA" id="ARBA00004651"/>
    </source>
</evidence>